<keyword evidence="2" id="KW-1185">Reference proteome</keyword>
<sequence>GENPARVYGNTRMDSAYDFRRAYTEGKHLKDAQDRWCADPKSQKEPLPTSLEWEALADVIRGNVKVNIHCYETTDLNSMVRISNEFQ</sequence>
<evidence type="ECO:0000313" key="2">
    <source>
        <dbReference type="Proteomes" id="UP000675940"/>
    </source>
</evidence>
<reference evidence="1" key="1">
    <citation type="submission" date="2021-03" db="EMBL/GenBank/DDBJ databases">
        <title>Sagittula salina sp. nov. strain M10.9X isolated from the marine waste.</title>
        <authorList>
            <person name="Satari L."/>
            <person name="Molina-Menor E."/>
            <person name="Vidal-Verdu A."/>
            <person name="Pascual J."/>
            <person name="Pereto J."/>
            <person name="Porcar M."/>
        </authorList>
    </citation>
    <scope>NUCLEOTIDE SEQUENCE</scope>
    <source>
        <strain evidence="1">M10.9X</strain>
    </source>
</reference>
<name>A0A940S3M1_9RHOB</name>
<evidence type="ECO:0000313" key="1">
    <source>
        <dbReference type="EMBL" id="MBP0485237.1"/>
    </source>
</evidence>
<feature type="non-terminal residue" evidence="1">
    <location>
        <position position="87"/>
    </location>
</feature>
<proteinExistence type="predicted"/>
<feature type="non-terminal residue" evidence="1">
    <location>
        <position position="1"/>
    </location>
</feature>
<accession>A0A940S3M1</accession>
<dbReference type="Proteomes" id="UP000675940">
    <property type="component" value="Unassembled WGS sequence"/>
</dbReference>
<protein>
    <submittedName>
        <fullName evidence="1">Uncharacterized protein</fullName>
    </submittedName>
</protein>
<gene>
    <name evidence="1" type="ORF">J5474_22570</name>
</gene>
<dbReference type="RefSeq" id="WP_209364263.1">
    <property type="nucleotide sequence ID" value="NZ_JAGISH010000063.1"/>
</dbReference>
<organism evidence="1 2">
    <name type="scientific">Sagittula salina</name>
    <dbReference type="NCBI Taxonomy" id="2820268"/>
    <lineage>
        <taxon>Bacteria</taxon>
        <taxon>Pseudomonadati</taxon>
        <taxon>Pseudomonadota</taxon>
        <taxon>Alphaproteobacteria</taxon>
        <taxon>Rhodobacterales</taxon>
        <taxon>Roseobacteraceae</taxon>
        <taxon>Sagittula</taxon>
    </lineage>
</organism>
<dbReference type="Gene3D" id="3.20.20.140">
    <property type="entry name" value="Metal-dependent hydrolases"/>
    <property type="match status" value="1"/>
</dbReference>
<dbReference type="AlphaFoldDB" id="A0A940S3M1"/>
<comment type="caution">
    <text evidence="1">The sequence shown here is derived from an EMBL/GenBank/DDBJ whole genome shotgun (WGS) entry which is preliminary data.</text>
</comment>
<dbReference type="EMBL" id="JAGISH010000063">
    <property type="protein sequence ID" value="MBP0485237.1"/>
    <property type="molecule type" value="Genomic_DNA"/>
</dbReference>